<gene>
    <name evidence="2" type="ORF">NS965_20520</name>
</gene>
<keyword evidence="1" id="KW-1133">Transmembrane helix</keyword>
<accession>A0AAW5MGA9</accession>
<dbReference type="EMBL" id="JANLFC010000080">
    <property type="protein sequence ID" value="MCR4450772.1"/>
    <property type="molecule type" value="Genomic_DNA"/>
</dbReference>
<evidence type="ECO:0000313" key="2">
    <source>
        <dbReference type="EMBL" id="MCR4450772.1"/>
    </source>
</evidence>
<protein>
    <recommendedName>
        <fullName evidence="4">YvrJ family protein</fullName>
    </recommendedName>
</protein>
<dbReference type="AlphaFoldDB" id="A0AAW5MGA9"/>
<evidence type="ECO:0008006" key="4">
    <source>
        <dbReference type="Google" id="ProtNLM"/>
    </source>
</evidence>
<feature type="transmembrane region" description="Helical" evidence="1">
    <location>
        <begin position="6"/>
        <end position="28"/>
    </location>
</feature>
<evidence type="ECO:0000313" key="3">
    <source>
        <dbReference type="Proteomes" id="UP001204061"/>
    </source>
</evidence>
<dbReference type="Proteomes" id="UP001204061">
    <property type="component" value="Unassembled WGS sequence"/>
</dbReference>
<comment type="caution">
    <text evidence="2">The sequence shown here is derived from an EMBL/GenBank/DDBJ whole genome shotgun (WGS) entry which is preliminary data.</text>
</comment>
<sequence length="50" mass="5987">MSGEELLTWIAIGLMIVERISFVVMRFYEIRSNAITRELEMKLQELQNRQ</sequence>
<proteinExistence type="predicted"/>
<dbReference type="RefSeq" id="WP_201998221.1">
    <property type="nucleotide sequence ID" value="NZ_JAEHHZ010000009.1"/>
</dbReference>
<keyword evidence="1" id="KW-0472">Membrane</keyword>
<reference evidence="2" key="1">
    <citation type="submission" date="2022-08" db="EMBL/GenBank/DDBJ databases">
        <title>A global survey of hypervirulent Aeromonas hydrophila identified this emerging pathogen in farmed fish in the lower Mekong River basin.</title>
        <authorList>
            <person name="Xu T."/>
            <person name="Rasmussen-Ivey C.R."/>
            <person name="Moen F.S."/>
            <person name="Fernandez Bravo A."/>
            <person name="Lamy B."/>
            <person name="Beaz-Hidalgo R."/>
            <person name="Khan C.D."/>
            <person name="Castro Escarpulli G."/>
            <person name="Yasin I.S.M."/>
            <person name="Figueras M.J."/>
            <person name="Azzam Sayuti M."/>
            <person name="Karim M.M."/>
            <person name="Alam K.M."/>
            <person name="Le T.T.T."/>
            <person name="Thao N.H.P."/>
            <person name="Addo S."/>
            <person name="Duodu S."/>
            <person name="Ali S."/>
            <person name="Mey S."/>
            <person name="Somony T."/>
            <person name="Liles M.R."/>
        </authorList>
    </citation>
    <scope>NUCLEOTIDE SEQUENCE</scope>
    <source>
        <strain evidence="2">0.14</strain>
    </source>
</reference>
<organism evidence="2 3">
    <name type="scientific">Aeromonas veronii</name>
    <dbReference type="NCBI Taxonomy" id="654"/>
    <lineage>
        <taxon>Bacteria</taxon>
        <taxon>Pseudomonadati</taxon>
        <taxon>Pseudomonadota</taxon>
        <taxon>Gammaproteobacteria</taxon>
        <taxon>Aeromonadales</taxon>
        <taxon>Aeromonadaceae</taxon>
        <taxon>Aeromonas</taxon>
    </lineage>
</organism>
<keyword evidence="1" id="KW-0812">Transmembrane</keyword>
<name>A0AAW5MGA9_AERVE</name>
<evidence type="ECO:0000256" key="1">
    <source>
        <dbReference type="SAM" id="Phobius"/>
    </source>
</evidence>